<dbReference type="Proteomes" id="UP001185069">
    <property type="component" value="Unassembled WGS sequence"/>
</dbReference>
<protein>
    <recommendedName>
        <fullName evidence="3">Head decoration protein</fullName>
    </recommendedName>
</protein>
<accession>A0ABU1J9U4</accession>
<evidence type="ECO:0000313" key="2">
    <source>
        <dbReference type="Proteomes" id="UP001185069"/>
    </source>
</evidence>
<dbReference type="EMBL" id="JAVDQF010000001">
    <property type="protein sequence ID" value="MDR6268915.1"/>
    <property type="molecule type" value="Genomic_DNA"/>
</dbReference>
<evidence type="ECO:0000313" key="1">
    <source>
        <dbReference type="EMBL" id="MDR6268915.1"/>
    </source>
</evidence>
<proteinExistence type="predicted"/>
<sequence>MAGLFGNFVVPDQLAQPDDLKNWTGVDPPLNAAHFLRSATSLVLVASGASYYATDPATGMATDPVVAKTLSEATCIQAAAWIALGIDPATGGVIVAGVASKKSIGTASIDYADAGRAAQAKAQAVEQLVPEALRKLAANNLLDSNVWMYS</sequence>
<dbReference type="RefSeq" id="WP_309796849.1">
    <property type="nucleotide sequence ID" value="NZ_BAAAHY010000013.1"/>
</dbReference>
<reference evidence="1 2" key="1">
    <citation type="submission" date="2023-07" db="EMBL/GenBank/DDBJ databases">
        <title>Sequencing the genomes of 1000 actinobacteria strains.</title>
        <authorList>
            <person name="Klenk H.-P."/>
        </authorList>
    </citation>
    <scope>NUCLEOTIDE SEQUENCE [LARGE SCALE GENOMIC DNA]</scope>
    <source>
        <strain evidence="1 2">DSM 14555</strain>
    </source>
</reference>
<name>A0ABU1J9U4_9MICC</name>
<organism evidence="1 2">
    <name type="scientific">Arthrobacter russicus</name>
    <dbReference type="NCBI Taxonomy" id="172040"/>
    <lineage>
        <taxon>Bacteria</taxon>
        <taxon>Bacillati</taxon>
        <taxon>Actinomycetota</taxon>
        <taxon>Actinomycetes</taxon>
        <taxon>Micrococcales</taxon>
        <taxon>Micrococcaceae</taxon>
        <taxon>Arthrobacter</taxon>
    </lineage>
</organism>
<comment type="caution">
    <text evidence="1">The sequence shown here is derived from an EMBL/GenBank/DDBJ whole genome shotgun (WGS) entry which is preliminary data.</text>
</comment>
<gene>
    <name evidence="1" type="ORF">JOE69_001153</name>
</gene>
<keyword evidence="2" id="KW-1185">Reference proteome</keyword>
<evidence type="ECO:0008006" key="3">
    <source>
        <dbReference type="Google" id="ProtNLM"/>
    </source>
</evidence>